<proteinExistence type="predicted"/>
<keyword evidence="2" id="KW-0812">Transmembrane</keyword>
<organism evidence="3 4">
    <name type="scientific">Glossina brevipalpis</name>
    <dbReference type="NCBI Taxonomy" id="37001"/>
    <lineage>
        <taxon>Eukaryota</taxon>
        <taxon>Metazoa</taxon>
        <taxon>Ecdysozoa</taxon>
        <taxon>Arthropoda</taxon>
        <taxon>Hexapoda</taxon>
        <taxon>Insecta</taxon>
        <taxon>Pterygota</taxon>
        <taxon>Neoptera</taxon>
        <taxon>Endopterygota</taxon>
        <taxon>Diptera</taxon>
        <taxon>Brachycera</taxon>
        <taxon>Muscomorpha</taxon>
        <taxon>Hippoboscoidea</taxon>
        <taxon>Glossinidae</taxon>
        <taxon>Glossina</taxon>
    </lineage>
</organism>
<keyword evidence="4" id="KW-1185">Reference proteome</keyword>
<sequence>MNEIQIIQLIQPTSQRTNQQTKASQGNQPASQPGSQAAKQPSSQPVRQPRLPVVSISAYRAEKPGDRFPVVESAVKRCVCVYSRICLHLYLEWVVAIEFYLLTFLATPIIR</sequence>
<dbReference type="Proteomes" id="UP000091820">
    <property type="component" value="Unassembled WGS sequence"/>
</dbReference>
<keyword evidence="2" id="KW-0472">Membrane</keyword>
<dbReference type="VEuPathDB" id="VectorBase:GBRI022212"/>
<name>A0A1A9WJP6_9MUSC</name>
<reference evidence="4" key="1">
    <citation type="submission" date="2014-03" db="EMBL/GenBank/DDBJ databases">
        <authorList>
            <person name="Aksoy S."/>
            <person name="Warren W."/>
            <person name="Wilson R.K."/>
        </authorList>
    </citation>
    <scope>NUCLEOTIDE SEQUENCE [LARGE SCALE GENOMIC DNA]</scope>
    <source>
        <strain evidence="4">IAEA</strain>
    </source>
</reference>
<keyword evidence="2" id="KW-1133">Transmembrane helix</keyword>
<reference evidence="3" key="2">
    <citation type="submission" date="2020-05" db="UniProtKB">
        <authorList>
            <consortium name="EnsemblMetazoa"/>
        </authorList>
    </citation>
    <scope>IDENTIFICATION</scope>
    <source>
        <strain evidence="3">IAEA</strain>
    </source>
</reference>
<evidence type="ECO:0000256" key="2">
    <source>
        <dbReference type="SAM" id="Phobius"/>
    </source>
</evidence>
<evidence type="ECO:0000313" key="4">
    <source>
        <dbReference type="Proteomes" id="UP000091820"/>
    </source>
</evidence>
<protein>
    <submittedName>
        <fullName evidence="3">Uncharacterized protein</fullName>
    </submittedName>
</protein>
<accession>A0A1A9WJP6</accession>
<feature type="transmembrane region" description="Helical" evidence="2">
    <location>
        <begin position="87"/>
        <end position="110"/>
    </location>
</feature>
<evidence type="ECO:0000313" key="3">
    <source>
        <dbReference type="EnsemblMetazoa" id="GBRI022212-PA"/>
    </source>
</evidence>
<evidence type="ECO:0000256" key="1">
    <source>
        <dbReference type="SAM" id="MobiDB-lite"/>
    </source>
</evidence>
<feature type="compositionally biased region" description="Polar residues" evidence="1">
    <location>
        <begin position="11"/>
        <end position="46"/>
    </location>
</feature>
<feature type="region of interest" description="Disordered" evidence="1">
    <location>
        <begin position="11"/>
        <end position="50"/>
    </location>
</feature>
<dbReference type="AlphaFoldDB" id="A0A1A9WJP6"/>
<dbReference type="EnsemblMetazoa" id="GBRI022212-RA">
    <property type="protein sequence ID" value="GBRI022212-PA"/>
    <property type="gene ID" value="GBRI022212"/>
</dbReference>